<dbReference type="InterPro" id="IPR016064">
    <property type="entry name" value="NAD/diacylglycerol_kinase_sf"/>
</dbReference>
<accession>A0A2X0NH44</accession>
<dbReference type="InterPro" id="IPR017438">
    <property type="entry name" value="ATP-NAD_kinase_N"/>
</dbReference>
<protein>
    <submittedName>
        <fullName evidence="2">BQ5605_C048g12356 protein</fullName>
    </submittedName>
</protein>
<dbReference type="GO" id="GO:0016020">
    <property type="term" value="C:membrane"/>
    <property type="evidence" value="ECO:0007669"/>
    <property type="project" value="TreeGrafter"/>
</dbReference>
<name>A0A2X0NH44_9BASI</name>
<dbReference type="GO" id="GO:0005737">
    <property type="term" value="C:cytoplasm"/>
    <property type="evidence" value="ECO:0007669"/>
    <property type="project" value="TreeGrafter"/>
</dbReference>
<dbReference type="InterPro" id="IPR001206">
    <property type="entry name" value="Diacylglycerol_kinase_cat_dom"/>
</dbReference>
<dbReference type="PANTHER" id="PTHR12358">
    <property type="entry name" value="SPHINGOSINE KINASE"/>
    <property type="match status" value="1"/>
</dbReference>
<sequence length="553" mass="62555">MSSRTSLVHFRGRTTHLSSTSTDLIFDHTLLSKHDSPVHTLKLPYNRVGTVLKTSEHTVKLSWIEGVEGEEKAVVEEVQWKAYTTSSEKEKEVLQPQEDWLDHLRIPSHLLRTPFEEQNLKQHTIQIVRNPTCSQLNSRSQIVLNSLLTLLVNSGHVHSEQFIHVHETTVQVDGNMIGRRIVQRDPDGPRTVVVIGGDGTVGEVVNGLLQGVDVEGEETKEVKQTGLVIIPLGTANALYHHHFPPEHHTKLDPALHIYQSLFAYLHQRNDRPRSLEVALNILPSVNFKGEPERLFTLVVTSTALHANILYDAEKLRLTHPGVERFKIAAGENATRWYEGKVKLVGAVSRWDAGQWVYESAKEIVLKGPWVYVVGSLVSRFEKDFVVAPLRTRSINMQAEQDQELDSSIDVVLIRPLRDPLTRKVFESEGSEKAKEFFVASLWETFGGIYRGGEHVGMRWNDGTERVECYRCRMVEWEAVGPVLCRMEFFFFGRVRTHAFFLFLKQPDSEDVKDRLVCLDGLVRDLGSKGEGHGRGRYAMRGLGSGKTGLGIWA</sequence>
<dbReference type="STRING" id="796604.A0A2X0NH44"/>
<evidence type="ECO:0000313" key="2">
    <source>
        <dbReference type="EMBL" id="SGZ30424.1"/>
    </source>
</evidence>
<feature type="domain" description="DAGKc" evidence="1">
    <location>
        <begin position="178"/>
        <end position="238"/>
    </location>
</feature>
<dbReference type="PANTHER" id="PTHR12358:SF105">
    <property type="entry name" value="DAGKC DOMAIN-CONTAINING PROTEIN"/>
    <property type="match status" value="1"/>
</dbReference>
<dbReference type="AlphaFoldDB" id="A0A2X0NH44"/>
<dbReference type="GO" id="GO:0001727">
    <property type="term" value="F:lipid kinase activity"/>
    <property type="evidence" value="ECO:0007669"/>
    <property type="project" value="TreeGrafter"/>
</dbReference>
<dbReference type="SUPFAM" id="SSF111331">
    <property type="entry name" value="NAD kinase/diacylglycerol kinase-like"/>
    <property type="match status" value="1"/>
</dbReference>
<reference evidence="2 3" key="1">
    <citation type="submission" date="2016-11" db="EMBL/GenBank/DDBJ databases">
        <authorList>
            <person name="Jaros S."/>
            <person name="Januszkiewicz K."/>
            <person name="Wedrychowicz H."/>
        </authorList>
    </citation>
    <scope>NUCLEOTIDE SEQUENCE [LARGE SCALE GENOMIC DNA]</scope>
</reference>
<dbReference type="GO" id="GO:0046512">
    <property type="term" value="P:sphingosine biosynthetic process"/>
    <property type="evidence" value="ECO:0007669"/>
    <property type="project" value="TreeGrafter"/>
</dbReference>
<dbReference type="Proteomes" id="UP000249464">
    <property type="component" value="Unassembled WGS sequence"/>
</dbReference>
<dbReference type="Pfam" id="PF00781">
    <property type="entry name" value="DAGK_cat"/>
    <property type="match status" value="1"/>
</dbReference>
<dbReference type="InterPro" id="IPR050187">
    <property type="entry name" value="Lipid_Phosphate_FormReg"/>
</dbReference>
<dbReference type="Gene3D" id="3.40.50.10330">
    <property type="entry name" value="Probable inorganic polyphosphate/atp-NAD kinase, domain 1"/>
    <property type="match status" value="1"/>
</dbReference>
<proteinExistence type="predicted"/>
<dbReference type="EMBL" id="FQNC01000110">
    <property type="protein sequence ID" value="SGZ30424.1"/>
    <property type="molecule type" value="Genomic_DNA"/>
</dbReference>
<dbReference type="PROSITE" id="PS50146">
    <property type="entry name" value="DAGK"/>
    <property type="match status" value="1"/>
</dbReference>
<evidence type="ECO:0000259" key="1">
    <source>
        <dbReference type="PROSITE" id="PS50146"/>
    </source>
</evidence>
<organism evidence="2 3">
    <name type="scientific">Microbotryum silenes-dioicae</name>
    <dbReference type="NCBI Taxonomy" id="796604"/>
    <lineage>
        <taxon>Eukaryota</taxon>
        <taxon>Fungi</taxon>
        <taxon>Dikarya</taxon>
        <taxon>Basidiomycota</taxon>
        <taxon>Pucciniomycotina</taxon>
        <taxon>Microbotryomycetes</taxon>
        <taxon>Microbotryales</taxon>
        <taxon>Microbotryaceae</taxon>
        <taxon>Microbotryum</taxon>
    </lineage>
</organism>
<gene>
    <name evidence="2" type="primary">BQ5605_C048g12356</name>
    <name evidence="2" type="ORF">BQ5605_C048G12356</name>
</gene>
<evidence type="ECO:0000313" key="3">
    <source>
        <dbReference type="Proteomes" id="UP000249464"/>
    </source>
</evidence>
<keyword evidence="3" id="KW-1185">Reference proteome</keyword>